<proteinExistence type="inferred from homology"/>
<organism evidence="6 7">
    <name type="scientific">Shewanella eurypsychrophilus</name>
    <dbReference type="NCBI Taxonomy" id="2593656"/>
    <lineage>
        <taxon>Bacteria</taxon>
        <taxon>Pseudomonadati</taxon>
        <taxon>Pseudomonadota</taxon>
        <taxon>Gammaproteobacteria</taxon>
        <taxon>Alteromonadales</taxon>
        <taxon>Shewanellaceae</taxon>
        <taxon>Shewanella</taxon>
    </lineage>
</organism>
<evidence type="ECO:0000259" key="5">
    <source>
        <dbReference type="PROSITE" id="PS50931"/>
    </source>
</evidence>
<dbReference type="EMBL" id="CP045503">
    <property type="protein sequence ID" value="QPG59216.1"/>
    <property type="molecule type" value="Genomic_DNA"/>
</dbReference>
<feature type="domain" description="HTH lysR-type" evidence="5">
    <location>
        <begin position="18"/>
        <end position="75"/>
    </location>
</feature>
<evidence type="ECO:0000313" key="6">
    <source>
        <dbReference type="EMBL" id="QPG59216.1"/>
    </source>
</evidence>
<dbReference type="PRINTS" id="PR00039">
    <property type="entry name" value="HTHLYSR"/>
</dbReference>
<keyword evidence="2" id="KW-0805">Transcription regulation</keyword>
<comment type="similarity">
    <text evidence="1">Belongs to the LysR transcriptional regulatory family.</text>
</comment>
<name>A0ABX6V9V1_9GAMM</name>
<sequence length="311" mass="35450">MHNLHVEMKTVHNNLQRLDLNLLKVFNALYLHRHVSRAASSVHLSQSAFSHALARLRDQLDDELFIRSHTKMIPTEYAISIHSPITQVLVTLNTCFGQKLEFAPTKSKHEFNFAVTDFTTLLMMPKLIAHLERVAPEVRINLTNHDAKLPISAFEEAEIDFSLGYAHGEVESTRLIDEWVWLEDSYCTLASNDLVSLDLQTFLQRKHILVSPWGERSGVVDKQLCLLGHSRDIAIQLPNVMNAPFLVAGSDLLITLPKLAAIELQGLLPIRLFDVPFTMPKYQLKVFSYTPTQASTENRWMLAQLRLLFMT</sequence>
<dbReference type="Proteomes" id="UP000316416">
    <property type="component" value="Chromosome"/>
</dbReference>
<gene>
    <name evidence="6" type="ORF">FM038_018785</name>
</gene>
<dbReference type="InterPro" id="IPR000847">
    <property type="entry name" value="LysR_HTH_N"/>
</dbReference>
<dbReference type="InterPro" id="IPR005119">
    <property type="entry name" value="LysR_subst-bd"/>
</dbReference>
<dbReference type="PANTHER" id="PTHR30118">
    <property type="entry name" value="HTH-TYPE TRANSCRIPTIONAL REGULATOR LEUO-RELATED"/>
    <property type="match status" value="1"/>
</dbReference>
<dbReference type="Gene3D" id="3.40.190.10">
    <property type="entry name" value="Periplasmic binding protein-like II"/>
    <property type="match status" value="2"/>
</dbReference>
<evidence type="ECO:0000256" key="4">
    <source>
        <dbReference type="ARBA" id="ARBA00023163"/>
    </source>
</evidence>
<evidence type="ECO:0000313" key="7">
    <source>
        <dbReference type="Proteomes" id="UP000316416"/>
    </source>
</evidence>
<evidence type="ECO:0000256" key="1">
    <source>
        <dbReference type="ARBA" id="ARBA00009437"/>
    </source>
</evidence>
<protein>
    <submittedName>
        <fullName evidence="6">LysR family transcriptional regulator</fullName>
    </submittedName>
</protein>
<dbReference type="InterPro" id="IPR036390">
    <property type="entry name" value="WH_DNA-bd_sf"/>
</dbReference>
<dbReference type="InterPro" id="IPR036388">
    <property type="entry name" value="WH-like_DNA-bd_sf"/>
</dbReference>
<dbReference type="SUPFAM" id="SSF53850">
    <property type="entry name" value="Periplasmic binding protein-like II"/>
    <property type="match status" value="1"/>
</dbReference>
<accession>A0ABX6V9V1</accession>
<reference evidence="6" key="1">
    <citation type="submission" date="2021-07" db="EMBL/GenBank/DDBJ databases">
        <title>Shewanella sp. YLB-07 whole genome sequence.</title>
        <authorList>
            <person name="Yu L."/>
        </authorList>
    </citation>
    <scope>NUCLEOTIDE SEQUENCE</scope>
    <source>
        <strain evidence="6">YLB-08</strain>
    </source>
</reference>
<dbReference type="InterPro" id="IPR050389">
    <property type="entry name" value="LysR-type_TF"/>
</dbReference>
<evidence type="ECO:0000256" key="3">
    <source>
        <dbReference type="ARBA" id="ARBA00023125"/>
    </source>
</evidence>
<evidence type="ECO:0000256" key="2">
    <source>
        <dbReference type="ARBA" id="ARBA00023015"/>
    </source>
</evidence>
<keyword evidence="3" id="KW-0238">DNA-binding</keyword>
<dbReference type="Gene3D" id="1.10.10.10">
    <property type="entry name" value="Winged helix-like DNA-binding domain superfamily/Winged helix DNA-binding domain"/>
    <property type="match status" value="1"/>
</dbReference>
<dbReference type="Pfam" id="PF03466">
    <property type="entry name" value="LysR_substrate"/>
    <property type="match status" value="1"/>
</dbReference>
<dbReference type="Pfam" id="PF00126">
    <property type="entry name" value="HTH_1"/>
    <property type="match status" value="1"/>
</dbReference>
<keyword evidence="4" id="KW-0804">Transcription</keyword>
<dbReference type="PROSITE" id="PS50931">
    <property type="entry name" value="HTH_LYSR"/>
    <property type="match status" value="1"/>
</dbReference>
<dbReference type="SUPFAM" id="SSF46785">
    <property type="entry name" value="Winged helix' DNA-binding domain"/>
    <property type="match status" value="1"/>
</dbReference>
<keyword evidence="7" id="KW-1185">Reference proteome</keyword>
<dbReference type="PANTHER" id="PTHR30118:SF15">
    <property type="entry name" value="TRANSCRIPTIONAL REGULATORY PROTEIN"/>
    <property type="match status" value="1"/>
</dbReference>